<protein>
    <submittedName>
        <fullName evidence="2">HD-GYP domain-containing protein</fullName>
    </submittedName>
</protein>
<dbReference type="Pfam" id="PF13487">
    <property type="entry name" value="HD_5"/>
    <property type="match status" value="1"/>
</dbReference>
<name>A0A4P6EUG9_9BACL</name>
<dbReference type="PANTHER" id="PTHR43155:SF2">
    <property type="entry name" value="CYCLIC DI-GMP PHOSPHODIESTERASE PA4108"/>
    <property type="match status" value="1"/>
</dbReference>
<dbReference type="SUPFAM" id="SSF109604">
    <property type="entry name" value="HD-domain/PDEase-like"/>
    <property type="match status" value="1"/>
</dbReference>
<sequence length="360" mass="40706">MRKIHIDQVNQGDKLAKAIFQENGHVLLGEGVELTERYISRLRMLGIDVIYIEDGRTEDLIPEETIQEDTRRQAIDTVYKTMMEFKDNHIVKGRTIAPDMGRKFRSAFGEIIQDLASRPNVLVTLTNIHTLDAYMFQHSVNVAVLAGIIGIAKGYNRIQLEELGIGALLFDIGMTKIPSELVARPGALTPEETKIVQSHTTEGFNILRKYHDISLVSAHCALQHHERFNGSGYPRGLKEDEIHTYAQIVGLADTYDAMTSPRPHRRRYSPAEAIEYLFAAGNTFFDFELIKLFCRHISIYPISTTLLLSTGQIGVVSANNELALHRPRVRIIMEANGTLPKEPYELELKDEVHITIVKEM</sequence>
<proteinExistence type="predicted"/>
<evidence type="ECO:0000259" key="1">
    <source>
        <dbReference type="PROSITE" id="PS51832"/>
    </source>
</evidence>
<accession>A0A4P6EUG9</accession>
<dbReference type="Gene3D" id="1.10.3210.10">
    <property type="entry name" value="Hypothetical protein af1432"/>
    <property type="match status" value="1"/>
</dbReference>
<dbReference type="RefSeq" id="WP_129440937.1">
    <property type="nucleotide sequence ID" value="NZ_CP035492.1"/>
</dbReference>
<evidence type="ECO:0000313" key="2">
    <source>
        <dbReference type="EMBL" id="QAY66890.1"/>
    </source>
</evidence>
<dbReference type="InterPro" id="IPR037522">
    <property type="entry name" value="HD_GYP_dom"/>
</dbReference>
<keyword evidence="3" id="KW-1185">Reference proteome</keyword>
<feature type="domain" description="HD-GYP" evidence="1">
    <location>
        <begin position="104"/>
        <end position="309"/>
    </location>
</feature>
<dbReference type="KEGG" id="pprt:ET464_11285"/>
<dbReference type="PANTHER" id="PTHR43155">
    <property type="entry name" value="CYCLIC DI-GMP PHOSPHODIESTERASE PA4108-RELATED"/>
    <property type="match status" value="1"/>
</dbReference>
<dbReference type="EMBL" id="CP035492">
    <property type="protein sequence ID" value="QAY66890.1"/>
    <property type="molecule type" value="Genomic_DNA"/>
</dbReference>
<dbReference type="SMART" id="SM00471">
    <property type="entry name" value="HDc"/>
    <property type="match status" value="1"/>
</dbReference>
<reference evidence="2 3" key="1">
    <citation type="submission" date="2019-01" db="EMBL/GenBank/DDBJ databases">
        <title>Genome sequencing of strain FW100M-2.</title>
        <authorList>
            <person name="Heo J."/>
            <person name="Kim S.-J."/>
            <person name="Kim J.-S."/>
            <person name="Hong S.-B."/>
            <person name="Kwon S.-W."/>
        </authorList>
    </citation>
    <scope>NUCLEOTIDE SEQUENCE [LARGE SCALE GENOMIC DNA]</scope>
    <source>
        <strain evidence="2 3">FW100M-2</strain>
    </source>
</reference>
<dbReference type="InterPro" id="IPR003607">
    <property type="entry name" value="HD/PDEase_dom"/>
</dbReference>
<dbReference type="PROSITE" id="PS51832">
    <property type="entry name" value="HD_GYP"/>
    <property type="match status" value="1"/>
</dbReference>
<dbReference type="CDD" id="cd00077">
    <property type="entry name" value="HDc"/>
    <property type="match status" value="1"/>
</dbReference>
<dbReference type="Proteomes" id="UP000293568">
    <property type="component" value="Chromosome"/>
</dbReference>
<dbReference type="OrthoDB" id="9759601at2"/>
<dbReference type="AlphaFoldDB" id="A0A4P6EUG9"/>
<evidence type="ECO:0000313" key="3">
    <source>
        <dbReference type="Proteomes" id="UP000293568"/>
    </source>
</evidence>
<organism evidence="2 3">
    <name type="scientific">Paenibacillus protaetiae</name>
    <dbReference type="NCBI Taxonomy" id="2509456"/>
    <lineage>
        <taxon>Bacteria</taxon>
        <taxon>Bacillati</taxon>
        <taxon>Bacillota</taxon>
        <taxon>Bacilli</taxon>
        <taxon>Bacillales</taxon>
        <taxon>Paenibacillaceae</taxon>
        <taxon>Paenibacillus</taxon>
    </lineage>
</organism>
<gene>
    <name evidence="2" type="ORF">ET464_11285</name>
</gene>